<name>A0A2A6BH29_PRIPA</name>
<dbReference type="InterPro" id="IPR056039">
    <property type="entry name" value="DUF7622"/>
</dbReference>
<evidence type="ECO:0000313" key="3">
    <source>
        <dbReference type="Proteomes" id="UP000005239"/>
    </source>
</evidence>
<dbReference type="Pfam" id="PF24602">
    <property type="entry name" value="DUF7622"/>
    <property type="match status" value="1"/>
</dbReference>
<reference evidence="2" key="2">
    <citation type="submission" date="2022-06" db="UniProtKB">
        <authorList>
            <consortium name="EnsemblMetazoa"/>
        </authorList>
    </citation>
    <scope>IDENTIFICATION</scope>
    <source>
        <strain evidence="2">PS312</strain>
    </source>
</reference>
<sequence>GDVCYMSKRPWDETWDERGCLTNNETLYPGLVKPGYATFRDREYILCATNKCNENWENAKEAVNFQDPSCSIATTTMSESEIIEAEFRMEWASMLNSISN</sequence>
<gene>
    <name evidence="2" type="primary">WBGene00115449</name>
</gene>
<dbReference type="Proteomes" id="UP000005239">
    <property type="component" value="Unassembled WGS sequence"/>
</dbReference>
<feature type="domain" description="DUF7622" evidence="1">
    <location>
        <begin position="1"/>
        <end position="55"/>
    </location>
</feature>
<dbReference type="PANTHER" id="PTHR37433">
    <property type="entry name" value="PROTEIN CBG25136-RELATED"/>
    <property type="match status" value="1"/>
</dbReference>
<keyword evidence="3" id="KW-1185">Reference proteome</keyword>
<accession>A0A8R1YLD5</accession>
<organism evidence="2 3">
    <name type="scientific">Pristionchus pacificus</name>
    <name type="common">Parasitic nematode worm</name>
    <dbReference type="NCBI Taxonomy" id="54126"/>
    <lineage>
        <taxon>Eukaryota</taxon>
        <taxon>Metazoa</taxon>
        <taxon>Ecdysozoa</taxon>
        <taxon>Nematoda</taxon>
        <taxon>Chromadorea</taxon>
        <taxon>Rhabditida</taxon>
        <taxon>Rhabditina</taxon>
        <taxon>Diplogasteromorpha</taxon>
        <taxon>Diplogasteroidea</taxon>
        <taxon>Neodiplogasteridae</taxon>
        <taxon>Pristionchus</taxon>
    </lineage>
</organism>
<dbReference type="AlphaFoldDB" id="A0A2A6BH29"/>
<evidence type="ECO:0000313" key="2">
    <source>
        <dbReference type="EnsemblMetazoa" id="PPA25895.1"/>
    </source>
</evidence>
<reference evidence="3" key="1">
    <citation type="journal article" date="2008" name="Nat. Genet.">
        <title>The Pristionchus pacificus genome provides a unique perspective on nematode lifestyle and parasitism.</title>
        <authorList>
            <person name="Dieterich C."/>
            <person name="Clifton S.W."/>
            <person name="Schuster L.N."/>
            <person name="Chinwalla A."/>
            <person name="Delehaunty K."/>
            <person name="Dinkelacker I."/>
            <person name="Fulton L."/>
            <person name="Fulton R."/>
            <person name="Godfrey J."/>
            <person name="Minx P."/>
            <person name="Mitreva M."/>
            <person name="Roeseler W."/>
            <person name="Tian H."/>
            <person name="Witte H."/>
            <person name="Yang S.P."/>
            <person name="Wilson R.K."/>
            <person name="Sommer R.J."/>
        </authorList>
    </citation>
    <scope>NUCLEOTIDE SEQUENCE [LARGE SCALE GENOMIC DNA]</scope>
    <source>
        <strain evidence="3">PS312</strain>
    </source>
</reference>
<accession>A0A2A6BH29</accession>
<dbReference type="PANTHER" id="PTHR37433:SF5">
    <property type="entry name" value="DUF753 DOMAIN-CONTAINING PROTEIN-RELATED"/>
    <property type="match status" value="1"/>
</dbReference>
<protein>
    <recommendedName>
        <fullName evidence="1">DUF7622 domain-containing protein</fullName>
    </recommendedName>
</protein>
<proteinExistence type="predicted"/>
<evidence type="ECO:0000259" key="1">
    <source>
        <dbReference type="Pfam" id="PF24602"/>
    </source>
</evidence>
<dbReference type="EnsemblMetazoa" id="PPA25895.1">
    <property type="protein sequence ID" value="PPA25895.1"/>
    <property type="gene ID" value="WBGene00115449"/>
</dbReference>